<gene>
    <name evidence="1" type="ORF">AVEN_226071_1</name>
</gene>
<proteinExistence type="predicted"/>
<sequence>MDSGHEWTLELNLTDITVEIRYLLKEVVK</sequence>
<dbReference type="AlphaFoldDB" id="A0A4Y2T8X4"/>
<protein>
    <submittedName>
        <fullName evidence="1">Uncharacterized protein</fullName>
    </submittedName>
</protein>
<reference evidence="1 2" key="1">
    <citation type="journal article" date="2019" name="Sci. Rep.">
        <title>Orb-weaving spider Araneus ventricosus genome elucidates the spidroin gene catalogue.</title>
        <authorList>
            <person name="Kono N."/>
            <person name="Nakamura H."/>
            <person name="Ohtoshi R."/>
            <person name="Moran D.A.P."/>
            <person name="Shinohara A."/>
            <person name="Yoshida Y."/>
            <person name="Fujiwara M."/>
            <person name="Mori M."/>
            <person name="Tomita M."/>
            <person name="Arakawa K."/>
        </authorList>
    </citation>
    <scope>NUCLEOTIDE SEQUENCE [LARGE SCALE GENOMIC DNA]</scope>
</reference>
<evidence type="ECO:0000313" key="1">
    <source>
        <dbReference type="EMBL" id="GBN97088.1"/>
    </source>
</evidence>
<keyword evidence="2" id="KW-1185">Reference proteome</keyword>
<name>A0A4Y2T8X4_ARAVE</name>
<comment type="caution">
    <text evidence="1">The sequence shown here is derived from an EMBL/GenBank/DDBJ whole genome shotgun (WGS) entry which is preliminary data.</text>
</comment>
<organism evidence="1 2">
    <name type="scientific">Araneus ventricosus</name>
    <name type="common">Orbweaver spider</name>
    <name type="synonym">Epeira ventricosa</name>
    <dbReference type="NCBI Taxonomy" id="182803"/>
    <lineage>
        <taxon>Eukaryota</taxon>
        <taxon>Metazoa</taxon>
        <taxon>Ecdysozoa</taxon>
        <taxon>Arthropoda</taxon>
        <taxon>Chelicerata</taxon>
        <taxon>Arachnida</taxon>
        <taxon>Araneae</taxon>
        <taxon>Araneomorphae</taxon>
        <taxon>Entelegynae</taxon>
        <taxon>Araneoidea</taxon>
        <taxon>Araneidae</taxon>
        <taxon>Araneus</taxon>
    </lineage>
</organism>
<dbReference type="EMBL" id="BGPR01026960">
    <property type="protein sequence ID" value="GBN97088.1"/>
    <property type="molecule type" value="Genomic_DNA"/>
</dbReference>
<evidence type="ECO:0000313" key="2">
    <source>
        <dbReference type="Proteomes" id="UP000499080"/>
    </source>
</evidence>
<dbReference type="Proteomes" id="UP000499080">
    <property type="component" value="Unassembled WGS sequence"/>
</dbReference>
<accession>A0A4Y2T8X4</accession>
<feature type="non-terminal residue" evidence="1">
    <location>
        <position position="29"/>
    </location>
</feature>